<protein>
    <submittedName>
        <fullName evidence="3">Uncharacterized protein</fullName>
    </submittedName>
</protein>
<evidence type="ECO:0000256" key="2">
    <source>
        <dbReference type="SAM" id="MobiDB-lite"/>
    </source>
</evidence>
<evidence type="ECO:0000256" key="1">
    <source>
        <dbReference type="SAM" id="Coils"/>
    </source>
</evidence>
<keyword evidence="1" id="KW-0175">Coiled coil</keyword>
<evidence type="ECO:0000313" key="4">
    <source>
        <dbReference type="Proteomes" id="UP000195105"/>
    </source>
</evidence>
<comment type="caution">
    <text evidence="3">The sequence shown here is derived from an EMBL/GenBank/DDBJ whole genome shotgun (WGS) entry which is preliminary data.</text>
</comment>
<feature type="region of interest" description="Disordered" evidence="2">
    <location>
        <begin position="139"/>
        <end position="171"/>
    </location>
</feature>
<proteinExistence type="predicted"/>
<keyword evidence="4" id="KW-1185">Reference proteome</keyword>
<accession>A0A243SBU2</accession>
<evidence type="ECO:0000313" key="3">
    <source>
        <dbReference type="EMBL" id="OUD04510.1"/>
    </source>
</evidence>
<gene>
    <name evidence="3" type="ORF">CA983_03905</name>
</gene>
<dbReference type="Proteomes" id="UP000195105">
    <property type="component" value="Unassembled WGS sequence"/>
</dbReference>
<dbReference type="AlphaFoldDB" id="A0A243SBU2"/>
<dbReference type="RefSeq" id="WP_086599459.1">
    <property type="nucleotide sequence ID" value="NZ_NGFN01000012.1"/>
</dbReference>
<feature type="coiled-coil region" evidence="1">
    <location>
        <begin position="179"/>
        <end position="206"/>
    </location>
</feature>
<name>A0A243SBU2_9ACTN</name>
<feature type="compositionally biased region" description="Low complexity" evidence="2">
    <location>
        <begin position="145"/>
        <end position="164"/>
    </location>
</feature>
<dbReference type="EMBL" id="NGFN01000012">
    <property type="protein sequence ID" value="OUD04510.1"/>
    <property type="molecule type" value="Genomic_DNA"/>
</dbReference>
<organism evidence="3 4">
    <name type="scientific">Streptomyces swartbergensis</name>
    <dbReference type="NCBI Taxonomy" id="487165"/>
    <lineage>
        <taxon>Bacteria</taxon>
        <taxon>Bacillati</taxon>
        <taxon>Actinomycetota</taxon>
        <taxon>Actinomycetes</taxon>
        <taxon>Kitasatosporales</taxon>
        <taxon>Streptomycetaceae</taxon>
        <taxon>Streptomyces</taxon>
    </lineage>
</organism>
<reference evidence="3 4" key="1">
    <citation type="submission" date="2017-05" db="EMBL/GenBank/DDBJ databases">
        <title>Biotechnological potential of actinobacteria isolated from South African environments.</title>
        <authorList>
            <person name="Le Roes-Hill M."/>
            <person name="Prins A."/>
            <person name="Durrell K.A."/>
        </authorList>
    </citation>
    <scope>NUCLEOTIDE SEQUENCE [LARGE SCALE GENOMIC DNA]</scope>
    <source>
        <strain evidence="3 4">HMC13</strain>
    </source>
</reference>
<sequence>MPTCLAVCTTVISADPPGTSLPDQRHRSTVIYEDIVRPACEQLGLDFLRADRLTDAGLPRDQLLRMLTEVDFVVADLGGSDGDLSFGLGMRHALGRPTVHVTERADELRAAGPVTCVPFPPHDGDPVAARQRLTELLAAEKGTPRESGPPSSPVPSLLQPPRQSTADDMKEGPGFFDLIVDAEAHVEALAADMADVEAAMEELKEVTALILADADRTSRPGAPPSTPMAVLNRLAKAIDGPANELGAATERLAEHLEAGVGALRGFLEWIAGMPRPDWPDGAKDLLDQMVSAHWEAESSAASYQEGIALVGMLGSASRTLRRPTRRIIASFRKLFQILAVLEELQRTAAALKES</sequence>